<dbReference type="EMBL" id="WNKW01000003">
    <property type="protein sequence ID" value="MTW33987.1"/>
    <property type="molecule type" value="Genomic_DNA"/>
</dbReference>
<gene>
    <name evidence="1" type="ORF">GM655_14330</name>
</gene>
<reference evidence="1 2" key="1">
    <citation type="submission" date="2019-11" db="EMBL/GenBank/DDBJ databases">
        <title>Type strains purchased from KCTC, JCM and DSMZ.</title>
        <authorList>
            <person name="Lu H."/>
        </authorList>
    </citation>
    <scope>NUCLEOTIDE SEQUENCE [LARGE SCALE GENOMIC DNA]</scope>
    <source>
        <strain evidence="1 2">DSM 103461</strain>
    </source>
</reference>
<organism evidence="1 2">
    <name type="scientific">Pseudoduganella danionis</name>
    <dbReference type="NCBI Taxonomy" id="1890295"/>
    <lineage>
        <taxon>Bacteria</taxon>
        <taxon>Pseudomonadati</taxon>
        <taxon>Pseudomonadota</taxon>
        <taxon>Betaproteobacteria</taxon>
        <taxon>Burkholderiales</taxon>
        <taxon>Oxalobacteraceae</taxon>
        <taxon>Telluria group</taxon>
        <taxon>Pseudoduganella</taxon>
    </lineage>
</organism>
<sequence length="512" mass="56226">MNVTLLGTPSPIYLIGESHTLIFRNRLFRANVHQREQLYMTRTRYLPHVLAQNFCNPSVRAYHQDLLDALRAEELLRADLTPAHYSLDGATISGAWMEQRAILAPAMVLCIGDLDLHHLLNQFVGYDFELPDTPIYATDYTLQPVAYSTVLAQLEKLLLPFTEGMRHLQAFGFSRMLVHCIPPRSADEAATARWTKVPKAVRAKLTVLANQILARACADIGLPFIDTWDILCEHGYLRTEFDLDGTHLTLAAAQISLERIVTLLHQHTWNAQNVVRYQHAQNQAERHGYAAMATSDSVASGQLSLSPTTAATLLGTDHDYQPIAAENTRPDWAAPTAPNGLRAATPGDGQLEAALTLLQTDAAQTLLHAGIDYALTCSNYRTVRLDAGQAACTLATLRQSCGIRKAWLRLEGSGQLHLHSSSGTPLHTLDAAVGSMVLYDPAAAVCTLEAGTTGLTLLELTLIPRAVQQPFRVISSAQYQFPLDPFQYSVENMAAVPPFEGSQVCLRAITMQ</sequence>
<dbReference type="Proteomes" id="UP000735592">
    <property type="component" value="Unassembled WGS sequence"/>
</dbReference>
<dbReference type="RefSeq" id="WP_155435311.1">
    <property type="nucleotide sequence ID" value="NZ_JBHLXK010000005.1"/>
</dbReference>
<name>A0ABW9STC4_9BURK</name>
<keyword evidence="2" id="KW-1185">Reference proteome</keyword>
<evidence type="ECO:0000313" key="2">
    <source>
        <dbReference type="Proteomes" id="UP000735592"/>
    </source>
</evidence>
<dbReference type="SUPFAM" id="SSF52266">
    <property type="entry name" value="SGNH hydrolase"/>
    <property type="match status" value="1"/>
</dbReference>
<dbReference type="Gene3D" id="3.40.50.1110">
    <property type="entry name" value="SGNH hydrolase"/>
    <property type="match status" value="1"/>
</dbReference>
<comment type="caution">
    <text evidence="1">The sequence shown here is derived from an EMBL/GenBank/DDBJ whole genome shotgun (WGS) entry which is preliminary data.</text>
</comment>
<evidence type="ECO:0008006" key="3">
    <source>
        <dbReference type="Google" id="ProtNLM"/>
    </source>
</evidence>
<proteinExistence type="predicted"/>
<accession>A0ABW9STC4</accession>
<dbReference type="InterPro" id="IPR036514">
    <property type="entry name" value="SGNH_hydro_sf"/>
</dbReference>
<evidence type="ECO:0000313" key="1">
    <source>
        <dbReference type="EMBL" id="MTW33987.1"/>
    </source>
</evidence>
<protein>
    <recommendedName>
        <fullName evidence="3">SGNH/GDSL hydrolase family protein</fullName>
    </recommendedName>
</protein>